<comment type="similarity">
    <text evidence="1">Belongs to the transposase 7 family.</text>
</comment>
<proteinExistence type="inferred from homology"/>
<keyword evidence="2" id="KW-0815">Transposition</keyword>
<protein>
    <submittedName>
        <fullName evidence="7">Transposase Tn3 family protein</fullName>
    </submittedName>
</protein>
<reference evidence="7 8" key="1">
    <citation type="journal article" date="2012" name="J. Bacteriol.">
        <title>Genome Sequence of the Protease-Producing Bacterium Rheinheimera nanhaiensis E407-8T, Isolated from Deep-Sea Sediment of the South China Sea.</title>
        <authorList>
            <person name="Zhang X.-Y."/>
            <person name="Zhang Y.-J."/>
            <person name="Qin Q.-L."/>
            <person name="Xie B.-B."/>
            <person name="Chen X.-L."/>
            <person name="Zhou B.-C."/>
            <person name="Zhang Y.-Z."/>
        </authorList>
    </citation>
    <scope>NUCLEOTIDE SEQUENCE [LARGE SCALE GENOMIC DNA]</scope>
    <source>
        <strain evidence="7 8">E407-8</strain>
    </source>
</reference>
<evidence type="ECO:0000256" key="1">
    <source>
        <dbReference type="ARBA" id="ARBA00009402"/>
    </source>
</evidence>
<dbReference type="RefSeq" id="WP_008221552.1">
    <property type="nucleotide sequence ID" value="NZ_BAFK01000011.1"/>
</dbReference>
<dbReference type="InterPro" id="IPR002513">
    <property type="entry name" value="Tn3_Tnp_DDE_dom"/>
</dbReference>
<evidence type="ECO:0000313" key="8">
    <source>
        <dbReference type="Proteomes" id="UP000004374"/>
    </source>
</evidence>
<dbReference type="InterPro" id="IPR047653">
    <property type="entry name" value="Tn3-like_transpos"/>
</dbReference>
<evidence type="ECO:0000259" key="5">
    <source>
        <dbReference type="Pfam" id="PF01526"/>
    </source>
</evidence>
<accession>I1DYP9</accession>
<dbReference type="EMBL" id="BAFK01000011">
    <property type="protein sequence ID" value="GAB59177.1"/>
    <property type="molecule type" value="Genomic_DNA"/>
</dbReference>
<keyword evidence="8" id="KW-1185">Reference proteome</keyword>
<dbReference type="InterPro" id="IPR025296">
    <property type="entry name" value="DUF4158"/>
</dbReference>
<dbReference type="GO" id="GO:0003677">
    <property type="term" value="F:DNA binding"/>
    <property type="evidence" value="ECO:0007669"/>
    <property type="project" value="UniProtKB-KW"/>
</dbReference>
<organism evidence="7 8">
    <name type="scientific">Rheinheimera nanhaiensis E407-8</name>
    <dbReference type="NCBI Taxonomy" id="562729"/>
    <lineage>
        <taxon>Bacteria</taxon>
        <taxon>Pseudomonadati</taxon>
        <taxon>Pseudomonadota</taxon>
        <taxon>Gammaproteobacteria</taxon>
        <taxon>Chromatiales</taxon>
        <taxon>Chromatiaceae</taxon>
        <taxon>Rheinheimera</taxon>
    </lineage>
</organism>
<evidence type="ECO:0000256" key="4">
    <source>
        <dbReference type="ARBA" id="ARBA00023172"/>
    </source>
</evidence>
<dbReference type="GO" id="GO:0006313">
    <property type="term" value="P:DNA transposition"/>
    <property type="evidence" value="ECO:0007669"/>
    <property type="project" value="InterPro"/>
</dbReference>
<dbReference type="STRING" id="562729.RNAN_2169"/>
<dbReference type="Pfam" id="PF13700">
    <property type="entry name" value="DUF4158"/>
    <property type="match status" value="1"/>
</dbReference>
<sequence>MQSGYQDTAYPVLDSQYSARLLEKHYRPTELELSWASAYRKPLHRLGFLIHLKLFQRMGYFVVPKDFPLPLIRYLMKFSGVNSLPSQSEWATYNKSAARFKQLEDIRNARGVRRYTDEHQPWLMDIARKAAQTKDNVADIINVMLEELVRFCFELPGFSELQRIARLIRNQVNTAYFESIVEGLSAEARQHIDTLLQKDAEQNYSAWQQLKREPKKPGAKEINFYLQHVGWLLSLSDIMPEVQIPAVKLKQFLTEAQALDIQEMRELKPTKRYALAVLLIRGQKGKALDDVTNMLIRMLRQMENLAQKNLEEYILQQQKKVNQLIQTLRAVVVAYDQNGSELDRLSAVGDALNPSSDVLLARCDEYLAYSGNNFYPFLLTPYRIKRGLMYRCLDVLQLQSATSDDSTIQLLRLLLSLRNSHKEFVPAHQVLSFCDADPTPLFPAQWSKLIKLPQGRDDSEVKYHRKYLELAIWTLLKQELDSGDVHVLHGQEYYDHREEFVTVEEYEQEIDRYAQEIELPVNQPDEFIELLKTRLTETALRVDERFPGNDSATIKSGRLSLKKTKRERPDNKVEALKELISNKMDTTSIVDILTDTEHWLDLHKIVYPHSGNKSRLDNPQYRFIATLFCYGCNLGPTQTARSIKGLSPRQIAWLNIKQVSEVKLDKALTKVINAYNQFDLPKFWGDGSHASADGTKWELYEQNMMSQYHIRYGGYGGIGYYHVSDTYIALFSHFIPCGTYEGVYILDALQKNESDIQPDTLHGDTHAQSYTVFGLSHLLGIKLMPRIRNIHDLKFFRPDKQVKYQHIDDLFTGNIDFELIRKYLPDMLRVMVSIKLGRITPSTLLKRLGTYSRKNKLYFAFKELGKVIRTIFLLNYIDNPVMRQTIHAETNKTEEFHQYKRWLFFGGERIIAENIRYEQQKVVKYNQLVANMVILYTTAKMTQVLKQLTAEGHEITPELLGCLAPYWTSYINRFGDYNIDINRPIEPLDFHLNISKNTDS</sequence>
<dbReference type="Pfam" id="PF01526">
    <property type="entry name" value="DDE_Tnp_Tn3"/>
    <property type="match status" value="1"/>
</dbReference>
<dbReference type="GO" id="GO:0004803">
    <property type="term" value="F:transposase activity"/>
    <property type="evidence" value="ECO:0007669"/>
    <property type="project" value="InterPro"/>
</dbReference>
<keyword evidence="4" id="KW-0233">DNA recombination</keyword>
<dbReference type="OrthoDB" id="5292689at2"/>
<dbReference type="Proteomes" id="UP000004374">
    <property type="component" value="Unassembled WGS sequence"/>
</dbReference>
<name>I1DYP9_9GAMM</name>
<dbReference type="AlphaFoldDB" id="I1DYP9"/>
<comment type="caution">
    <text evidence="7">The sequence shown here is derived from an EMBL/GenBank/DDBJ whole genome shotgun (WGS) entry which is preliminary data.</text>
</comment>
<evidence type="ECO:0000259" key="6">
    <source>
        <dbReference type="Pfam" id="PF13700"/>
    </source>
</evidence>
<evidence type="ECO:0000256" key="3">
    <source>
        <dbReference type="ARBA" id="ARBA00023125"/>
    </source>
</evidence>
<evidence type="ECO:0000256" key="2">
    <source>
        <dbReference type="ARBA" id="ARBA00022578"/>
    </source>
</evidence>
<evidence type="ECO:0000313" key="7">
    <source>
        <dbReference type="EMBL" id="GAB59177.1"/>
    </source>
</evidence>
<feature type="domain" description="Tn3 transposase DDE" evidence="5">
    <location>
        <begin position="591"/>
        <end position="977"/>
    </location>
</feature>
<dbReference type="NCBIfam" id="NF033527">
    <property type="entry name" value="transpos_Tn3"/>
    <property type="match status" value="1"/>
</dbReference>
<keyword evidence="3" id="KW-0238">DNA-binding</keyword>
<feature type="domain" description="DUF4158" evidence="6">
    <location>
        <begin position="6"/>
        <end position="165"/>
    </location>
</feature>
<gene>
    <name evidence="7" type="ORF">RNAN_2169</name>
</gene>